<evidence type="ECO:0000256" key="5">
    <source>
        <dbReference type="ARBA" id="ARBA00023136"/>
    </source>
</evidence>
<accession>A0A6A7FXZ9</accession>
<evidence type="ECO:0000256" key="2">
    <source>
        <dbReference type="ARBA" id="ARBA00009172"/>
    </source>
</evidence>
<organism evidence="10">
    <name type="scientific">Hirondellea gigas</name>
    <dbReference type="NCBI Taxonomy" id="1518452"/>
    <lineage>
        <taxon>Eukaryota</taxon>
        <taxon>Metazoa</taxon>
        <taxon>Ecdysozoa</taxon>
        <taxon>Arthropoda</taxon>
        <taxon>Crustacea</taxon>
        <taxon>Multicrustacea</taxon>
        <taxon>Malacostraca</taxon>
        <taxon>Eumalacostraca</taxon>
        <taxon>Peracarida</taxon>
        <taxon>Amphipoda</taxon>
        <taxon>Amphilochidea</taxon>
        <taxon>Lysianassida</taxon>
        <taxon>Lysianassidira</taxon>
        <taxon>Lysianassoidea</taxon>
        <taxon>Lysianassidae</taxon>
        <taxon>Hirondellea</taxon>
    </lineage>
</organism>
<feature type="transmembrane region" description="Helical" evidence="9">
    <location>
        <begin position="7"/>
        <end position="25"/>
    </location>
</feature>
<evidence type="ECO:0000256" key="4">
    <source>
        <dbReference type="ARBA" id="ARBA00022989"/>
    </source>
</evidence>
<keyword evidence="4 9" id="KW-1133">Transmembrane helix</keyword>
<keyword evidence="6" id="KW-0325">Glycoprotein</keyword>
<evidence type="ECO:0000256" key="3">
    <source>
        <dbReference type="ARBA" id="ARBA00022692"/>
    </source>
</evidence>
<dbReference type="GO" id="GO:0016020">
    <property type="term" value="C:membrane"/>
    <property type="evidence" value="ECO:0007669"/>
    <property type="project" value="UniProtKB-SubCell"/>
</dbReference>
<dbReference type="AlphaFoldDB" id="A0A6A7FXZ9"/>
<dbReference type="InterPro" id="IPR051617">
    <property type="entry name" value="UNC-93-like_regulator"/>
</dbReference>
<name>A0A6A7FXZ9_9CRUS</name>
<keyword evidence="3 9" id="KW-0812">Transmembrane</keyword>
<feature type="transmembrane region" description="Helical" evidence="9">
    <location>
        <begin position="259"/>
        <end position="282"/>
    </location>
</feature>
<dbReference type="InterPro" id="IPR010291">
    <property type="entry name" value="Ion_channel_UNC-93"/>
</dbReference>
<dbReference type="PANTHER" id="PTHR23294">
    <property type="entry name" value="ET TRANSLATION PRODUCT-RELATED"/>
    <property type="match status" value="1"/>
</dbReference>
<feature type="transmembrane region" description="Helical" evidence="9">
    <location>
        <begin position="373"/>
        <end position="391"/>
    </location>
</feature>
<feature type="transmembrane region" description="Helical" evidence="9">
    <location>
        <begin position="223"/>
        <end position="244"/>
    </location>
</feature>
<feature type="transmembrane region" description="Helical" evidence="9">
    <location>
        <begin position="294"/>
        <end position="313"/>
    </location>
</feature>
<feature type="transmembrane region" description="Helical" evidence="9">
    <location>
        <begin position="333"/>
        <end position="352"/>
    </location>
</feature>
<evidence type="ECO:0000256" key="1">
    <source>
        <dbReference type="ARBA" id="ARBA00004141"/>
    </source>
</evidence>
<evidence type="ECO:0000256" key="9">
    <source>
        <dbReference type="SAM" id="Phobius"/>
    </source>
</evidence>
<keyword evidence="5 9" id="KW-0472">Membrane</keyword>
<dbReference type="InterPro" id="IPR036259">
    <property type="entry name" value="MFS_trans_sf"/>
</dbReference>
<evidence type="ECO:0000256" key="8">
    <source>
        <dbReference type="ARBA" id="ARBA00041910"/>
    </source>
</evidence>
<evidence type="ECO:0000256" key="6">
    <source>
        <dbReference type="ARBA" id="ARBA00023180"/>
    </source>
</evidence>
<feature type="transmembrane region" description="Helical" evidence="9">
    <location>
        <begin position="45"/>
        <end position="66"/>
    </location>
</feature>
<proteinExistence type="evidence at transcript level"/>
<feature type="transmembrane region" description="Helical" evidence="9">
    <location>
        <begin position="171"/>
        <end position="191"/>
    </location>
</feature>
<comment type="similarity">
    <text evidence="2">Belongs to the unc-93 family.</text>
</comment>
<evidence type="ECO:0000313" key="10">
    <source>
        <dbReference type="EMBL" id="LAC23468.1"/>
    </source>
</evidence>
<protein>
    <recommendedName>
        <fullName evidence="7">UNC93-like protein MFSD11</fullName>
    </recommendedName>
    <alternativeName>
        <fullName evidence="8">Major facilitator superfamily domain-containing protein 11</fullName>
    </alternativeName>
</protein>
<feature type="transmembrane region" description="Helical" evidence="9">
    <location>
        <begin position="102"/>
        <end position="126"/>
    </location>
</feature>
<dbReference type="SUPFAM" id="SSF103473">
    <property type="entry name" value="MFS general substrate transporter"/>
    <property type="match status" value="1"/>
</dbReference>
<dbReference type="Pfam" id="PF05978">
    <property type="entry name" value="UNC-93"/>
    <property type="match status" value="1"/>
</dbReference>
<feature type="transmembrane region" description="Helical" evidence="9">
    <location>
        <begin position="78"/>
        <end position="96"/>
    </location>
</feature>
<dbReference type="Gene3D" id="1.20.1250.20">
    <property type="entry name" value="MFS general substrate transporter like domains"/>
    <property type="match status" value="2"/>
</dbReference>
<comment type="subcellular location">
    <subcellularLocation>
        <location evidence="1">Membrane</location>
        <topology evidence="1">Multi-pass membrane protein</topology>
    </subcellularLocation>
</comment>
<evidence type="ECO:0000256" key="7">
    <source>
        <dbReference type="ARBA" id="ARBA00040302"/>
    </source>
</evidence>
<sequence length="443" mass="48861">MALDRPLINVMLLGLAYMLVFTSFQTQGNMQQVVIDSIQKEDPSFTGSGYISLAVIYAVFATMNWFTPSILAYLGPKLTMIIGAITYSIFIASFLWPQTWLLYLVSVIVGAGAALIWTGQGNYLTLMSDKTTMSRNSGIFWAMLQTSMVFGNLFVYFKFRGEKTIDQQTRLVVFSALTVVSVIGLLVLMLLPKPSADNGREDQKSSPRAELIKSVKLFQTKEMLLLSVTFLYTGLELSFFSGVYSACLSFTLRFADSKMLVGLSGIFIGCGEILGGAVFGIFGSKTIKFGRDPIVLLGFLVHIVCFFLIFMNVPSVAPFGDTYDPVYFSGGEPNAVVAMLCSFLLGLGDACFNTQIYSILGSVYSDNSGPAFALFKFTQSLSAACCFFYASVLELHYQLIILVIFCAAGTLTFCMVEWDAYRKENAKKPVTHAYEDDDDKNYS</sequence>
<feature type="transmembrane region" description="Helical" evidence="9">
    <location>
        <begin position="138"/>
        <end position="159"/>
    </location>
</feature>
<dbReference type="CDD" id="cd17407">
    <property type="entry name" value="MFS_MFSD11"/>
    <property type="match status" value="1"/>
</dbReference>
<feature type="transmembrane region" description="Helical" evidence="9">
    <location>
        <begin position="397"/>
        <end position="418"/>
    </location>
</feature>
<dbReference type="EMBL" id="IACT01004270">
    <property type="protein sequence ID" value="LAC23468.1"/>
    <property type="molecule type" value="mRNA"/>
</dbReference>
<dbReference type="PANTHER" id="PTHR23294:SF0">
    <property type="entry name" value="UNC93-LIKE PROTEIN MFSD11"/>
    <property type="match status" value="1"/>
</dbReference>
<reference evidence="10" key="1">
    <citation type="submission" date="2017-11" db="EMBL/GenBank/DDBJ databases">
        <title>The sensing device of the deep-sea amphipod.</title>
        <authorList>
            <person name="Kobayashi H."/>
            <person name="Nagahama T."/>
            <person name="Arai W."/>
            <person name="Sasagawa Y."/>
            <person name="Umeda M."/>
            <person name="Hayashi T."/>
            <person name="Nikaido I."/>
            <person name="Watanabe H."/>
            <person name="Oguri K."/>
            <person name="Kitazato H."/>
            <person name="Fujioka K."/>
            <person name="Kido Y."/>
            <person name="Takami H."/>
        </authorList>
    </citation>
    <scope>NUCLEOTIDE SEQUENCE</scope>
    <source>
        <tissue evidence="10">Whole body</tissue>
    </source>
</reference>